<reference evidence="1" key="1">
    <citation type="submission" date="2021-03" db="EMBL/GenBank/DDBJ databases">
        <authorList>
            <person name="So Y."/>
        </authorList>
    </citation>
    <scope>NUCLEOTIDE SEQUENCE</scope>
    <source>
        <strain evidence="1">SG15</strain>
    </source>
</reference>
<dbReference type="AlphaFoldDB" id="A0A940MX49"/>
<accession>A0A940MX49</accession>
<dbReference type="Proteomes" id="UP000677537">
    <property type="component" value="Unassembled WGS sequence"/>
</dbReference>
<dbReference type="RefSeq" id="WP_209371337.1">
    <property type="nucleotide sequence ID" value="NZ_JAGIZA010000003.1"/>
</dbReference>
<sequence>MERMSAADLLRLQAKVGTVSRMQARGRLPAGEMNKTEASYAQHLELQRIAGEVLWWSFEGIKLRLANDCHLSVDFAVLPASGVLEMRDVKGARPIITDDAKVKMKVAARAFPFVFKIVLPRSQRDGGGWEEETVAP</sequence>
<gene>
    <name evidence="1" type="ORF">J5Y10_04870</name>
</gene>
<organism evidence="1 2">
    <name type="scientific">Roseomonas indoligenes</name>
    <dbReference type="NCBI Taxonomy" id="2820811"/>
    <lineage>
        <taxon>Bacteria</taxon>
        <taxon>Pseudomonadati</taxon>
        <taxon>Pseudomonadota</taxon>
        <taxon>Alphaproteobacteria</taxon>
        <taxon>Acetobacterales</taxon>
        <taxon>Roseomonadaceae</taxon>
        <taxon>Roseomonas</taxon>
    </lineage>
</organism>
<proteinExistence type="predicted"/>
<evidence type="ECO:0008006" key="3">
    <source>
        <dbReference type="Google" id="ProtNLM"/>
    </source>
</evidence>
<name>A0A940MX49_9PROT</name>
<dbReference type="EMBL" id="JAGIZA010000003">
    <property type="protein sequence ID" value="MBP0492106.1"/>
    <property type="molecule type" value="Genomic_DNA"/>
</dbReference>
<evidence type="ECO:0000313" key="2">
    <source>
        <dbReference type="Proteomes" id="UP000677537"/>
    </source>
</evidence>
<keyword evidence="2" id="KW-1185">Reference proteome</keyword>
<evidence type="ECO:0000313" key="1">
    <source>
        <dbReference type="EMBL" id="MBP0492106.1"/>
    </source>
</evidence>
<protein>
    <recommendedName>
        <fullName evidence="3">DUF1064 domain-containing protein</fullName>
    </recommendedName>
</protein>
<comment type="caution">
    <text evidence="1">The sequence shown here is derived from an EMBL/GenBank/DDBJ whole genome shotgun (WGS) entry which is preliminary data.</text>
</comment>